<keyword evidence="1" id="KW-0233">DNA recombination</keyword>
<evidence type="ECO:0000256" key="1">
    <source>
        <dbReference type="RuleBase" id="RU363044"/>
    </source>
</evidence>
<feature type="domain" description="DNA helicase Pif1-like DEAD-box helicase" evidence="3">
    <location>
        <begin position="11"/>
        <end position="206"/>
    </location>
</feature>
<evidence type="ECO:0000256" key="2">
    <source>
        <dbReference type="SAM" id="MobiDB-lite"/>
    </source>
</evidence>
<keyword evidence="1" id="KW-0547">Nucleotide-binding</keyword>
<comment type="cofactor">
    <cofactor evidence="1">
        <name>Mg(2+)</name>
        <dbReference type="ChEBI" id="CHEBI:18420"/>
    </cofactor>
</comment>
<evidence type="ECO:0000313" key="5">
    <source>
        <dbReference type="Proteomes" id="UP001164746"/>
    </source>
</evidence>
<dbReference type="Gene3D" id="3.40.50.300">
    <property type="entry name" value="P-loop containing nucleotide triphosphate hydrolases"/>
    <property type="match status" value="1"/>
</dbReference>
<feature type="compositionally biased region" description="Basic and acidic residues" evidence="2">
    <location>
        <begin position="868"/>
        <end position="877"/>
    </location>
</feature>
<reference evidence="4" key="1">
    <citation type="submission" date="2022-11" db="EMBL/GenBank/DDBJ databases">
        <title>Centuries of genome instability and evolution in soft-shell clam transmissible cancer (bioRxiv).</title>
        <authorList>
            <person name="Hart S.F.M."/>
            <person name="Yonemitsu M.A."/>
            <person name="Giersch R.M."/>
            <person name="Beal B.F."/>
            <person name="Arriagada G."/>
            <person name="Davis B.W."/>
            <person name="Ostrander E.A."/>
            <person name="Goff S.P."/>
            <person name="Metzger M.J."/>
        </authorList>
    </citation>
    <scope>NUCLEOTIDE SEQUENCE</scope>
    <source>
        <strain evidence="4">MELC-2E11</strain>
        <tissue evidence="4">Siphon/mantle</tissue>
    </source>
</reference>
<accession>A0ABY7F7W4</accession>
<dbReference type="CDD" id="cd18809">
    <property type="entry name" value="SF1_C_RecD"/>
    <property type="match status" value="1"/>
</dbReference>
<feature type="non-terminal residue" evidence="4">
    <location>
        <position position="897"/>
    </location>
</feature>
<keyword evidence="1" id="KW-0234">DNA repair</keyword>
<dbReference type="EMBL" id="CP111021">
    <property type="protein sequence ID" value="WAR16864.1"/>
    <property type="molecule type" value="Genomic_DNA"/>
</dbReference>
<organism evidence="4 5">
    <name type="scientific">Mya arenaria</name>
    <name type="common">Soft-shell clam</name>
    <dbReference type="NCBI Taxonomy" id="6604"/>
    <lineage>
        <taxon>Eukaryota</taxon>
        <taxon>Metazoa</taxon>
        <taxon>Spiralia</taxon>
        <taxon>Lophotrochozoa</taxon>
        <taxon>Mollusca</taxon>
        <taxon>Bivalvia</taxon>
        <taxon>Autobranchia</taxon>
        <taxon>Heteroconchia</taxon>
        <taxon>Euheterodonta</taxon>
        <taxon>Imparidentia</taxon>
        <taxon>Neoheterodontei</taxon>
        <taxon>Myida</taxon>
        <taxon>Myoidea</taxon>
        <taxon>Myidae</taxon>
        <taxon>Mya</taxon>
    </lineage>
</organism>
<feature type="compositionally biased region" description="Pro residues" evidence="2">
    <location>
        <begin position="841"/>
        <end position="867"/>
    </location>
</feature>
<dbReference type="SUPFAM" id="SSF52540">
    <property type="entry name" value="P-loop containing nucleoside triphosphate hydrolases"/>
    <property type="match status" value="2"/>
</dbReference>
<proteinExistence type="inferred from homology"/>
<sequence>MNKLQQAAIDISLEGHNLLLLGSAGTGKSFVVNEIAKQLKARGKTVQITCSTGIACNVYKENACTIHQFTGISDGRYGPTEIVDVLKNNPKYDYVIDNINKVDTVILDECSMISEQVFNTILQVFQMKDPSAIFGGVQIIFCGDFFQLPPVANTSYGDTGKYCFQSKYFKSVFPHRVILKETIRQNEESFIKAINEISHGKSSQESEQFILELSRPLTLQEGSRSVKLFSRNDYSTDTGRAKDLAKITAPRLLWIKKSCPVIHLRNLSKTLVNGLSGYVSEVDDSGPVINFPSVNLVTRIPKVKFTVYSQELNKDIAVREQYPLKLGFGITIHKAQGMTLTSVEVDCRDIFKASHLAVAMSRATTSSGLRVINFHPRYIIPPPQSVMEFMNEPSQATTPDISCCRAVKSLTCDDGSDFKETTECPEDNEDQPQIEDVDIEATEDIENLDDDFNRIIASIISIDAEAIEFEIPEQFNITTVIENMKYEKEIVTKLTRNKKSSTGVPEACLAKYYRLSHEFTTSADYTLSCIDLFGDECSFSDHHRIVCYNIVEAIRLFYLKQKVDLLKITKGNIPKRQVTDASRARIRYVAGYCLASLRKKYTKIQHSNLYSKTKEGQDIYSEAKCTVSILNTLKEEEHYLKANTNEPESLLDVERRQYSSRGLTNVTDSLFNFFVKLTEECMAVFVHENLMTFGKSMYNMCLDHIKQNQSLYPLFISVVVNSCSMAGVVEFDEDQDINSILEKMVLISSQTCSIFNELIQKYLMVLLSQFRKDFKSSLRVEKTMAHRKQIKVSKQSKDKSKVSETIPSKRQKVAKTRTKTGSIHTNEPHIGPIEESQPCPLNEPQPGPSKEPQPGPSTEPQPGPSKEPQPDHTHETISDDTDLCQKCFSEREEEWIQ</sequence>
<keyword evidence="1" id="KW-0347">Helicase</keyword>
<name>A0ABY7F7W4_MYAAR</name>
<comment type="catalytic activity">
    <reaction evidence="1">
        <text>ATP + H2O = ADP + phosphate + H(+)</text>
        <dbReference type="Rhea" id="RHEA:13065"/>
        <dbReference type="ChEBI" id="CHEBI:15377"/>
        <dbReference type="ChEBI" id="CHEBI:15378"/>
        <dbReference type="ChEBI" id="CHEBI:30616"/>
        <dbReference type="ChEBI" id="CHEBI:43474"/>
        <dbReference type="ChEBI" id="CHEBI:456216"/>
        <dbReference type="EC" id="5.6.2.3"/>
    </reaction>
</comment>
<keyword evidence="5" id="KW-1185">Reference proteome</keyword>
<feature type="region of interest" description="Disordered" evidence="2">
    <location>
        <begin position="785"/>
        <end position="897"/>
    </location>
</feature>
<protein>
    <recommendedName>
        <fullName evidence="1">ATP-dependent DNA helicase</fullName>
        <ecNumber evidence="1">5.6.2.3</ecNumber>
    </recommendedName>
</protein>
<keyword evidence="1" id="KW-0227">DNA damage</keyword>
<dbReference type="InterPro" id="IPR027417">
    <property type="entry name" value="P-loop_NTPase"/>
</dbReference>
<dbReference type="PANTHER" id="PTHR47642">
    <property type="entry name" value="ATP-DEPENDENT DNA HELICASE"/>
    <property type="match status" value="1"/>
</dbReference>
<feature type="compositionally biased region" description="Basic residues" evidence="2">
    <location>
        <begin position="809"/>
        <end position="818"/>
    </location>
</feature>
<dbReference type="Proteomes" id="UP001164746">
    <property type="component" value="Chromosome 10"/>
</dbReference>
<dbReference type="Pfam" id="PF05970">
    <property type="entry name" value="PIF1"/>
    <property type="match status" value="1"/>
</dbReference>
<dbReference type="InterPro" id="IPR051055">
    <property type="entry name" value="PIF1_helicase"/>
</dbReference>
<evidence type="ECO:0000259" key="3">
    <source>
        <dbReference type="Pfam" id="PF05970"/>
    </source>
</evidence>
<gene>
    <name evidence="4" type="ORF">MAR_031458</name>
</gene>
<keyword evidence="1" id="KW-0067">ATP-binding</keyword>
<dbReference type="EC" id="5.6.2.3" evidence="1"/>
<comment type="similarity">
    <text evidence="1">Belongs to the helicase family.</text>
</comment>
<dbReference type="InterPro" id="IPR010285">
    <property type="entry name" value="DNA_helicase_pif1-like_DEAD"/>
</dbReference>
<keyword evidence="1" id="KW-0378">Hydrolase</keyword>
<evidence type="ECO:0000313" key="4">
    <source>
        <dbReference type="EMBL" id="WAR16864.1"/>
    </source>
</evidence>
<dbReference type="PANTHER" id="PTHR47642:SF5">
    <property type="entry name" value="ATP-DEPENDENT DNA HELICASE"/>
    <property type="match status" value="1"/>
</dbReference>